<name>A0A0E9T5P6_ANGAN</name>
<sequence length="20" mass="2311">MLIYSCCYTDTRSSQRLGGR</sequence>
<proteinExistence type="predicted"/>
<reference evidence="1" key="1">
    <citation type="submission" date="2014-11" db="EMBL/GenBank/DDBJ databases">
        <authorList>
            <person name="Amaro Gonzalez C."/>
        </authorList>
    </citation>
    <scope>NUCLEOTIDE SEQUENCE</scope>
</reference>
<evidence type="ECO:0000313" key="1">
    <source>
        <dbReference type="EMBL" id="JAH48275.1"/>
    </source>
</evidence>
<reference evidence="1" key="2">
    <citation type="journal article" date="2015" name="Fish Shellfish Immunol.">
        <title>Early steps in the European eel (Anguilla anguilla)-Vibrio vulnificus interaction in the gills: Role of the RtxA13 toxin.</title>
        <authorList>
            <person name="Callol A."/>
            <person name="Pajuelo D."/>
            <person name="Ebbesson L."/>
            <person name="Teles M."/>
            <person name="MacKenzie S."/>
            <person name="Amaro C."/>
        </authorList>
    </citation>
    <scope>NUCLEOTIDE SEQUENCE</scope>
</reference>
<accession>A0A0E9T5P6</accession>
<dbReference type="EMBL" id="GBXM01060302">
    <property type="protein sequence ID" value="JAH48275.1"/>
    <property type="molecule type" value="Transcribed_RNA"/>
</dbReference>
<protein>
    <submittedName>
        <fullName evidence="1">Uncharacterized protein</fullName>
    </submittedName>
</protein>
<organism evidence="1">
    <name type="scientific">Anguilla anguilla</name>
    <name type="common">European freshwater eel</name>
    <name type="synonym">Muraena anguilla</name>
    <dbReference type="NCBI Taxonomy" id="7936"/>
    <lineage>
        <taxon>Eukaryota</taxon>
        <taxon>Metazoa</taxon>
        <taxon>Chordata</taxon>
        <taxon>Craniata</taxon>
        <taxon>Vertebrata</taxon>
        <taxon>Euteleostomi</taxon>
        <taxon>Actinopterygii</taxon>
        <taxon>Neopterygii</taxon>
        <taxon>Teleostei</taxon>
        <taxon>Anguilliformes</taxon>
        <taxon>Anguillidae</taxon>
        <taxon>Anguilla</taxon>
    </lineage>
</organism>
<dbReference type="AlphaFoldDB" id="A0A0E9T5P6"/>